<keyword evidence="1" id="KW-0802">TPR repeat</keyword>
<dbReference type="OrthoDB" id="3289889at2"/>
<dbReference type="InterPro" id="IPR019734">
    <property type="entry name" value="TPR_rpt"/>
</dbReference>
<protein>
    <recommendedName>
        <fullName evidence="2">DUF218 domain-containing protein</fullName>
    </recommendedName>
</protein>
<evidence type="ECO:0000259" key="2">
    <source>
        <dbReference type="Pfam" id="PF02698"/>
    </source>
</evidence>
<sequence>MHQKKQNNADYIKSFDWLSRAADAYTAKNRAEYINADGQCVNNMDEVIYCLNNVLIEEPLRLSAYFGIASAYLFKRQPQLALDTYKQILARSPHNIEALFHSLLWCKSLSLKDKHELADALQHISPSHIEDANHLFECATKWEDGFAEKRPECQRLILVVQGLKLGPQAQPTAALNERLEAAFSLWEHNPESEIIVTGGVPVDGMTEAEVMTQWLITRGVPSTHIIEERRATNTVQNALFTAEIISQKQNHDIYVVSCLSHLPRSMALLNVALHQTGVGRRPVKAFNVRNSLILTEEEKVSILCDAIRVYGYPAFDISPMYFR</sequence>
<dbReference type="SUPFAM" id="SSF48452">
    <property type="entry name" value="TPR-like"/>
    <property type="match status" value="1"/>
</dbReference>
<feature type="repeat" description="TPR" evidence="1">
    <location>
        <begin position="62"/>
        <end position="95"/>
    </location>
</feature>
<keyword evidence="4" id="KW-1185">Reference proteome</keyword>
<comment type="caution">
    <text evidence="3">The sequence shown here is derived from an EMBL/GenBank/DDBJ whole genome shotgun (WGS) entry which is preliminary data.</text>
</comment>
<dbReference type="GO" id="GO:0000270">
    <property type="term" value="P:peptidoglycan metabolic process"/>
    <property type="evidence" value="ECO:0007669"/>
    <property type="project" value="TreeGrafter"/>
</dbReference>
<dbReference type="InterPro" id="IPR014729">
    <property type="entry name" value="Rossmann-like_a/b/a_fold"/>
</dbReference>
<dbReference type="InterPro" id="IPR051599">
    <property type="entry name" value="Cell_Envelope_Assoc"/>
</dbReference>
<feature type="domain" description="DUF218" evidence="2">
    <location>
        <begin position="160"/>
        <end position="272"/>
    </location>
</feature>
<name>A0A4Q0YTD7_9GAMM</name>
<dbReference type="InterPro" id="IPR011990">
    <property type="entry name" value="TPR-like_helical_dom_sf"/>
</dbReference>
<dbReference type="Pfam" id="PF02698">
    <property type="entry name" value="DUF218"/>
    <property type="match status" value="1"/>
</dbReference>
<dbReference type="CDD" id="cd06259">
    <property type="entry name" value="YdcF-like"/>
    <property type="match status" value="1"/>
</dbReference>
<dbReference type="GO" id="GO:0043164">
    <property type="term" value="P:Gram-negative-bacterium-type cell wall biogenesis"/>
    <property type="evidence" value="ECO:0007669"/>
    <property type="project" value="TreeGrafter"/>
</dbReference>
<dbReference type="Gene3D" id="3.40.50.620">
    <property type="entry name" value="HUPs"/>
    <property type="match status" value="1"/>
</dbReference>
<dbReference type="RefSeq" id="WP_129120956.1">
    <property type="nucleotide sequence ID" value="NZ_PEIB01000002.1"/>
</dbReference>
<organism evidence="3 4">
    <name type="scientific">Veronia nyctiphanis</name>
    <dbReference type="NCBI Taxonomy" id="1278244"/>
    <lineage>
        <taxon>Bacteria</taxon>
        <taxon>Pseudomonadati</taxon>
        <taxon>Pseudomonadota</taxon>
        <taxon>Gammaproteobacteria</taxon>
        <taxon>Vibrionales</taxon>
        <taxon>Vibrionaceae</taxon>
        <taxon>Veronia</taxon>
    </lineage>
</organism>
<dbReference type="EMBL" id="PEIB01000002">
    <property type="protein sequence ID" value="RXJ74486.1"/>
    <property type="molecule type" value="Genomic_DNA"/>
</dbReference>
<evidence type="ECO:0000313" key="4">
    <source>
        <dbReference type="Proteomes" id="UP000290287"/>
    </source>
</evidence>
<dbReference type="Gene3D" id="1.25.40.10">
    <property type="entry name" value="Tetratricopeptide repeat domain"/>
    <property type="match status" value="1"/>
</dbReference>
<dbReference type="Proteomes" id="UP000290287">
    <property type="component" value="Unassembled WGS sequence"/>
</dbReference>
<dbReference type="PANTHER" id="PTHR30336:SF4">
    <property type="entry name" value="ENVELOPE BIOGENESIS FACTOR ELYC"/>
    <property type="match status" value="1"/>
</dbReference>
<evidence type="ECO:0000313" key="3">
    <source>
        <dbReference type="EMBL" id="RXJ74486.1"/>
    </source>
</evidence>
<dbReference type="InterPro" id="IPR003848">
    <property type="entry name" value="DUF218"/>
</dbReference>
<evidence type="ECO:0000256" key="1">
    <source>
        <dbReference type="PROSITE-ProRule" id="PRU00339"/>
    </source>
</evidence>
<gene>
    <name evidence="3" type="ORF">CS022_02545</name>
</gene>
<accession>A0A4Q0YTD7</accession>
<proteinExistence type="predicted"/>
<dbReference type="PROSITE" id="PS50005">
    <property type="entry name" value="TPR"/>
    <property type="match status" value="1"/>
</dbReference>
<dbReference type="PANTHER" id="PTHR30336">
    <property type="entry name" value="INNER MEMBRANE PROTEIN, PROBABLE PERMEASE"/>
    <property type="match status" value="1"/>
</dbReference>
<dbReference type="AlphaFoldDB" id="A0A4Q0YTD7"/>
<reference evidence="3 4" key="1">
    <citation type="submission" date="2017-10" db="EMBL/GenBank/DDBJ databases">
        <title>Nyctiphanis sp. nov., isolated from the stomach of the euphausiid Nyctiphanes simplex (Hansen, 1911) in the Gulf of California.</title>
        <authorList>
            <person name="Gomez-Gil B."/>
            <person name="Aguilar-Mendez M."/>
            <person name="Lopez-Cortes A."/>
            <person name="Gomez-Gutierrez J."/>
            <person name="Roque A."/>
            <person name="Lang E."/>
            <person name="Gonzalez-Castillo A."/>
        </authorList>
    </citation>
    <scope>NUCLEOTIDE SEQUENCE [LARGE SCALE GENOMIC DNA]</scope>
    <source>
        <strain evidence="3 4">CAIM 600</strain>
    </source>
</reference>
<dbReference type="GO" id="GO:0005886">
    <property type="term" value="C:plasma membrane"/>
    <property type="evidence" value="ECO:0007669"/>
    <property type="project" value="TreeGrafter"/>
</dbReference>